<feature type="transmembrane region" description="Helical" evidence="6">
    <location>
        <begin position="80"/>
        <end position="99"/>
    </location>
</feature>
<feature type="transmembrane region" description="Helical" evidence="6">
    <location>
        <begin position="436"/>
        <end position="452"/>
    </location>
</feature>
<keyword evidence="4 6" id="KW-1133">Transmembrane helix</keyword>
<accession>A0A6N3CD04</accession>
<sequence>MKKLLLRLGFFSLGSLGSAVLNLVLLPVTTSFLTPEEYGKTSMFFLAQTFLIYVIYLGFDQAFTREYHDHENKRELLQQAMLVPLLGSLFFQLILVVFAADFSQLLFESPYYIRAIYLFALSSGLLIFERFLLLTVRMQNKAIQFSVYSILVKFMVLFITLLFLFFGPPTFITVVYGMLFGQIIGDCLLILANLALFMPLIRQIDRNLIKKLSGFGLPTVVGTFLYSLLMIIDKMMLRYFADFAALGIYTAAFKVASALMILQVSFANFWIPTSYEWFKKGKPLIYYERVSHFIMFVLSIFFLLMVFFKETIVILLSQDYLEAQYLFPLLCFYPLMMTISETTNLGIVFYKKSHLNIAASLLAVLAASLGHLLLVPTIGATGAACATALGYLVFFFARTYFSMTYWQGFSVKRQISLSIMLYCFALFTAFNRTLWLEKSLVLLLMLFVVVLYRKELKQVTRFVQERKINKA</sequence>
<dbReference type="EMBL" id="CACRTX010000008">
    <property type="protein sequence ID" value="VYU13942.1"/>
    <property type="molecule type" value="Genomic_DNA"/>
</dbReference>
<protein>
    <submittedName>
        <fullName evidence="7">Polysaccharide biosynthesis protein</fullName>
    </submittedName>
</protein>
<name>A0A6N3CD04_ENTCA</name>
<dbReference type="PANTHER" id="PTHR30250:SF11">
    <property type="entry name" value="O-ANTIGEN TRANSPORTER-RELATED"/>
    <property type="match status" value="1"/>
</dbReference>
<feature type="transmembrane region" description="Helical" evidence="6">
    <location>
        <begin position="212"/>
        <end position="232"/>
    </location>
</feature>
<feature type="transmembrane region" description="Helical" evidence="6">
    <location>
        <begin position="413"/>
        <end position="430"/>
    </location>
</feature>
<dbReference type="Pfam" id="PF01943">
    <property type="entry name" value="Polysacc_synt"/>
    <property type="match status" value="1"/>
</dbReference>
<evidence type="ECO:0000256" key="5">
    <source>
        <dbReference type="ARBA" id="ARBA00023136"/>
    </source>
</evidence>
<evidence type="ECO:0000313" key="7">
    <source>
        <dbReference type="EMBL" id="VYU13942.1"/>
    </source>
</evidence>
<comment type="subcellular location">
    <subcellularLocation>
        <location evidence="1">Cell membrane</location>
        <topology evidence="1">Multi-pass membrane protein</topology>
    </subcellularLocation>
</comment>
<keyword evidence="3 6" id="KW-0812">Transmembrane</keyword>
<feature type="transmembrane region" description="Helical" evidence="6">
    <location>
        <begin position="380"/>
        <end position="401"/>
    </location>
</feature>
<evidence type="ECO:0000256" key="6">
    <source>
        <dbReference type="SAM" id="Phobius"/>
    </source>
</evidence>
<feature type="transmembrane region" description="Helical" evidence="6">
    <location>
        <begin position="355"/>
        <end position="374"/>
    </location>
</feature>
<dbReference type="InterPro" id="IPR002797">
    <property type="entry name" value="Polysacc_synth"/>
</dbReference>
<dbReference type="RefSeq" id="WP_421758099.1">
    <property type="nucleotide sequence ID" value="NZ_CACRTX010000008.1"/>
</dbReference>
<gene>
    <name evidence="7" type="ORF">ECLFYP2_02551</name>
</gene>
<feature type="transmembrane region" description="Helical" evidence="6">
    <location>
        <begin position="244"/>
        <end position="271"/>
    </location>
</feature>
<reference evidence="7" key="1">
    <citation type="submission" date="2019-11" db="EMBL/GenBank/DDBJ databases">
        <authorList>
            <person name="Feng L."/>
        </authorList>
    </citation>
    <scope>NUCLEOTIDE SEQUENCE</scope>
    <source>
        <strain evidence="7">ECasseliflavusLFYP2</strain>
    </source>
</reference>
<dbReference type="GO" id="GO:0005886">
    <property type="term" value="C:plasma membrane"/>
    <property type="evidence" value="ECO:0007669"/>
    <property type="project" value="UniProtKB-SubCell"/>
</dbReference>
<dbReference type="AlphaFoldDB" id="A0A6N3CD04"/>
<dbReference type="PANTHER" id="PTHR30250">
    <property type="entry name" value="PST FAMILY PREDICTED COLANIC ACID TRANSPORTER"/>
    <property type="match status" value="1"/>
</dbReference>
<dbReference type="InterPro" id="IPR050833">
    <property type="entry name" value="Poly_Biosynth_Transport"/>
</dbReference>
<feature type="transmembrane region" description="Helical" evidence="6">
    <location>
        <begin position="43"/>
        <end position="59"/>
    </location>
</feature>
<evidence type="ECO:0000256" key="4">
    <source>
        <dbReference type="ARBA" id="ARBA00022989"/>
    </source>
</evidence>
<proteinExistence type="predicted"/>
<feature type="transmembrane region" description="Helical" evidence="6">
    <location>
        <begin position="323"/>
        <end position="343"/>
    </location>
</feature>
<feature type="transmembrane region" description="Helical" evidence="6">
    <location>
        <begin position="111"/>
        <end position="133"/>
    </location>
</feature>
<feature type="transmembrane region" description="Helical" evidence="6">
    <location>
        <begin position="179"/>
        <end position="200"/>
    </location>
</feature>
<evidence type="ECO:0000256" key="3">
    <source>
        <dbReference type="ARBA" id="ARBA00022692"/>
    </source>
</evidence>
<evidence type="ECO:0000256" key="2">
    <source>
        <dbReference type="ARBA" id="ARBA00022475"/>
    </source>
</evidence>
<evidence type="ECO:0000256" key="1">
    <source>
        <dbReference type="ARBA" id="ARBA00004651"/>
    </source>
</evidence>
<organism evidence="7">
    <name type="scientific">Enterococcus casseliflavus</name>
    <name type="common">Enterococcus flavescens</name>
    <dbReference type="NCBI Taxonomy" id="37734"/>
    <lineage>
        <taxon>Bacteria</taxon>
        <taxon>Bacillati</taxon>
        <taxon>Bacillota</taxon>
        <taxon>Bacilli</taxon>
        <taxon>Lactobacillales</taxon>
        <taxon>Enterococcaceae</taxon>
        <taxon>Enterococcus</taxon>
    </lineage>
</organism>
<keyword evidence="5 6" id="KW-0472">Membrane</keyword>
<keyword evidence="2" id="KW-1003">Cell membrane</keyword>
<feature type="transmembrane region" description="Helical" evidence="6">
    <location>
        <begin position="292"/>
        <end position="317"/>
    </location>
</feature>
<feature type="transmembrane region" description="Helical" evidence="6">
    <location>
        <begin position="145"/>
        <end position="167"/>
    </location>
</feature>